<accession>A0A2X0IGA6</accession>
<evidence type="ECO:0000313" key="2">
    <source>
        <dbReference type="Proteomes" id="UP000248889"/>
    </source>
</evidence>
<keyword evidence="2" id="KW-1185">Reference proteome</keyword>
<protein>
    <submittedName>
        <fullName evidence="1">Uncharacterized protein</fullName>
    </submittedName>
</protein>
<dbReference type="EMBL" id="QKYN01000110">
    <property type="protein sequence ID" value="RAG82653.1"/>
    <property type="molecule type" value="Genomic_DNA"/>
</dbReference>
<proteinExistence type="predicted"/>
<dbReference type="Proteomes" id="UP000248889">
    <property type="component" value="Unassembled WGS sequence"/>
</dbReference>
<reference evidence="1 2" key="1">
    <citation type="submission" date="2018-06" db="EMBL/GenBank/DDBJ databases">
        <title>Streptacidiphilus pinicola sp. nov., isolated from pine grove soil.</title>
        <authorList>
            <person name="Roh S.G."/>
            <person name="Park S."/>
            <person name="Kim M.-K."/>
            <person name="Yun B.-R."/>
            <person name="Park J."/>
            <person name="Kim M.J."/>
            <person name="Kim Y.S."/>
            <person name="Kim S.B."/>
        </authorList>
    </citation>
    <scope>NUCLEOTIDE SEQUENCE [LARGE SCALE GENOMIC DNA]</scope>
    <source>
        <strain evidence="1 2">MMS16-CNU450</strain>
    </source>
</reference>
<name>A0A2X0IGA6_9ACTN</name>
<evidence type="ECO:0000313" key="1">
    <source>
        <dbReference type="EMBL" id="RAG82653.1"/>
    </source>
</evidence>
<sequence>MSRTGSGLHGVRDAALTKPVVRGRTNLVGASVGVLSRRPPATRVAGDGRTLHLHREAPAQVEVEGDASV</sequence>
<dbReference type="AlphaFoldDB" id="A0A2X0IGA6"/>
<comment type="caution">
    <text evidence="1">The sequence shown here is derived from an EMBL/GenBank/DDBJ whole genome shotgun (WGS) entry which is preliminary data.</text>
</comment>
<organism evidence="1 2">
    <name type="scientific">Streptacidiphilus pinicola</name>
    <dbReference type="NCBI Taxonomy" id="2219663"/>
    <lineage>
        <taxon>Bacteria</taxon>
        <taxon>Bacillati</taxon>
        <taxon>Actinomycetota</taxon>
        <taxon>Actinomycetes</taxon>
        <taxon>Kitasatosporales</taxon>
        <taxon>Streptomycetaceae</taxon>
        <taxon>Streptacidiphilus</taxon>
    </lineage>
</organism>
<gene>
    <name evidence="1" type="ORF">DN069_26400</name>
</gene>